<evidence type="ECO:0000256" key="1">
    <source>
        <dbReference type="SAM" id="MobiDB-lite"/>
    </source>
</evidence>
<feature type="region of interest" description="Disordered" evidence="1">
    <location>
        <begin position="330"/>
        <end position="383"/>
    </location>
</feature>
<evidence type="ECO:0000313" key="2">
    <source>
        <dbReference type="EMBL" id="KAJ7761582.1"/>
    </source>
</evidence>
<feature type="region of interest" description="Disordered" evidence="1">
    <location>
        <begin position="156"/>
        <end position="185"/>
    </location>
</feature>
<dbReference type="Proteomes" id="UP001215280">
    <property type="component" value="Unassembled WGS sequence"/>
</dbReference>
<dbReference type="PANTHER" id="PTHR14659:SF1">
    <property type="entry name" value="ALPHA- AND GAMMA-ADAPTIN-BINDING PROTEIN P34"/>
    <property type="match status" value="1"/>
</dbReference>
<organism evidence="2 3">
    <name type="scientific">Mycena maculata</name>
    <dbReference type="NCBI Taxonomy" id="230809"/>
    <lineage>
        <taxon>Eukaryota</taxon>
        <taxon>Fungi</taxon>
        <taxon>Dikarya</taxon>
        <taxon>Basidiomycota</taxon>
        <taxon>Agaricomycotina</taxon>
        <taxon>Agaricomycetes</taxon>
        <taxon>Agaricomycetidae</taxon>
        <taxon>Agaricales</taxon>
        <taxon>Marasmiineae</taxon>
        <taxon>Mycenaceae</taxon>
        <taxon>Mycena</taxon>
    </lineage>
</organism>
<dbReference type="EMBL" id="JARJLG010000045">
    <property type="protein sequence ID" value="KAJ7761582.1"/>
    <property type="molecule type" value="Genomic_DNA"/>
</dbReference>
<dbReference type="Gene3D" id="3.40.50.11960">
    <property type="match status" value="1"/>
</dbReference>
<evidence type="ECO:0000313" key="3">
    <source>
        <dbReference type="Proteomes" id="UP001215280"/>
    </source>
</evidence>
<feature type="compositionally biased region" description="Acidic residues" evidence="1">
    <location>
        <begin position="422"/>
        <end position="432"/>
    </location>
</feature>
<proteinExistence type="predicted"/>
<keyword evidence="3" id="KW-1185">Reference proteome</keyword>
<gene>
    <name evidence="2" type="ORF">DFH07DRAFT_815481</name>
</gene>
<protein>
    <submittedName>
        <fullName evidence="2">Uncharacterized protein</fullName>
    </submittedName>
</protein>
<comment type="caution">
    <text evidence="2">The sequence shown here is derived from an EMBL/GenBank/DDBJ whole genome shotgun (WGS) entry which is preliminary data.</text>
</comment>
<feature type="compositionally biased region" description="Low complexity" evidence="1">
    <location>
        <begin position="55"/>
        <end position="66"/>
    </location>
</feature>
<accession>A0AAD7NGQ0</accession>
<dbReference type="InterPro" id="IPR019341">
    <property type="entry name" value="Alpha/Gamma-adaptin-bd_p34"/>
</dbReference>
<sequence length="539" mass="56303">MSISSSAGDSIAPDDASCRILIVSPSLARALAFVDRVRKLSLSLNLESAGTSQLEPESTSQTPQSESEPEPNVPESQAALGASTRIPWTLSNRYYSAALYFYVHTITGLSPHVVREAPAVVFVWGRSEAYKHHITRLAGDMRGAESEVALAVRVSHLPTTHSASSPEAEDEQAEEGEDDEEDGDIDEFLSSHGFEFVDASSALPSDANEDDDGAFSQGIPSLPRVLDALGTIMWPSMVAVSSSSSSNSRGKGKRDFEWARNSTDDDLGGLLLQGSGSGSGSAGGSQAKEREMEALTRWLEDDSEDPWRAGAGVATSPTEVDAPGFHGFTGAEESGDEAWKQDGTEVGGKAGFDDDFTVFVSAPPGDRDDSFDAPWDQDEGGKGGLGASALYSSLGSAVDLADGADDAHWEGDDAGKGRKAEEEEEGSDDDLPTDAEIEAMSARIFGHPMGTLGAVAANPLGVDPPLPAHGADGISFPGNADAGGEFDLAPFDLSRVMSALEGMKAEIAGMPDEDARRRAAAKVALGLVYGLEADAKGDA</sequence>
<name>A0AAD7NGQ0_9AGAR</name>
<feature type="compositionally biased region" description="Basic and acidic residues" evidence="1">
    <location>
        <begin position="405"/>
        <end position="421"/>
    </location>
</feature>
<feature type="region of interest" description="Disordered" evidence="1">
    <location>
        <begin position="51"/>
        <end position="79"/>
    </location>
</feature>
<feature type="region of interest" description="Disordered" evidence="1">
    <location>
        <begin position="404"/>
        <end position="432"/>
    </location>
</feature>
<reference evidence="2" key="1">
    <citation type="submission" date="2023-03" db="EMBL/GenBank/DDBJ databases">
        <title>Massive genome expansion in bonnet fungi (Mycena s.s.) driven by repeated elements and novel gene families across ecological guilds.</title>
        <authorList>
            <consortium name="Lawrence Berkeley National Laboratory"/>
            <person name="Harder C.B."/>
            <person name="Miyauchi S."/>
            <person name="Viragh M."/>
            <person name="Kuo A."/>
            <person name="Thoen E."/>
            <person name="Andreopoulos B."/>
            <person name="Lu D."/>
            <person name="Skrede I."/>
            <person name="Drula E."/>
            <person name="Henrissat B."/>
            <person name="Morin E."/>
            <person name="Kohler A."/>
            <person name="Barry K."/>
            <person name="LaButti K."/>
            <person name="Morin E."/>
            <person name="Salamov A."/>
            <person name="Lipzen A."/>
            <person name="Mereny Z."/>
            <person name="Hegedus B."/>
            <person name="Baldrian P."/>
            <person name="Stursova M."/>
            <person name="Weitz H."/>
            <person name="Taylor A."/>
            <person name="Grigoriev I.V."/>
            <person name="Nagy L.G."/>
            <person name="Martin F."/>
            <person name="Kauserud H."/>
        </authorList>
    </citation>
    <scope>NUCLEOTIDE SEQUENCE</scope>
    <source>
        <strain evidence="2">CBHHK188m</strain>
    </source>
</reference>
<feature type="region of interest" description="Disordered" evidence="1">
    <location>
        <begin position="267"/>
        <end position="291"/>
    </location>
</feature>
<dbReference type="PANTHER" id="PTHR14659">
    <property type="entry name" value="ALPHA- AND GAMMA-ADAPTIN-BINDING PROTEIN P34"/>
    <property type="match status" value="1"/>
</dbReference>
<dbReference type="AlphaFoldDB" id="A0AAD7NGQ0"/>
<feature type="compositionally biased region" description="Acidic residues" evidence="1">
    <location>
        <begin position="167"/>
        <end position="185"/>
    </location>
</feature>